<dbReference type="InterPro" id="IPR010987">
    <property type="entry name" value="Glutathione-S-Trfase_C-like"/>
</dbReference>
<dbReference type="Gene3D" id="1.20.1050.10">
    <property type="match status" value="1"/>
</dbReference>
<dbReference type="RefSeq" id="WP_077412842.1">
    <property type="nucleotide sequence ID" value="NZ_JBHRTS010000001.1"/>
</dbReference>
<evidence type="ECO:0000313" key="4">
    <source>
        <dbReference type="EMBL" id="MFC3192621.1"/>
    </source>
</evidence>
<dbReference type="SUPFAM" id="SSF52833">
    <property type="entry name" value="Thioredoxin-like"/>
    <property type="match status" value="1"/>
</dbReference>
<sequence length="206" mass="23617">MKIYGDGRSGNCYKLQLLMSLLGRDYEWVPVNILAGETQTEAFKQLNPNGKIPLLVTDEGDTLSESNAILNYLAEGSQLLPEDRWQRALVLQWQFFEQYSHEPFIAVARYINLYLGLPDDRRAEYVTKQEGGHRALVVMEQQLSQTPFLCGEQLTIADLSLYAYTHVAHEGGFDLTTYPAIRQWLQRIEQLPGYVPMRPDVFEQAE</sequence>
<comment type="similarity">
    <text evidence="1">Belongs to the GST superfamily.</text>
</comment>
<comment type="caution">
    <text evidence="4">The sequence shown here is derived from an EMBL/GenBank/DDBJ whole genome shotgun (WGS) entry which is preliminary data.</text>
</comment>
<evidence type="ECO:0000259" key="2">
    <source>
        <dbReference type="PROSITE" id="PS50404"/>
    </source>
</evidence>
<dbReference type="PROSITE" id="PS50405">
    <property type="entry name" value="GST_CTER"/>
    <property type="match status" value="1"/>
</dbReference>
<dbReference type="Proteomes" id="UP001595533">
    <property type="component" value="Unassembled WGS sequence"/>
</dbReference>
<evidence type="ECO:0000259" key="3">
    <source>
        <dbReference type="PROSITE" id="PS50405"/>
    </source>
</evidence>
<dbReference type="InterPro" id="IPR004046">
    <property type="entry name" value="GST_C"/>
</dbReference>
<name>A0ABV7J948_9GAMM</name>
<keyword evidence="5" id="KW-1185">Reference proteome</keyword>
<dbReference type="InterPro" id="IPR040079">
    <property type="entry name" value="Glutathione_S-Trfase"/>
</dbReference>
<evidence type="ECO:0000256" key="1">
    <source>
        <dbReference type="RuleBase" id="RU003494"/>
    </source>
</evidence>
<gene>
    <name evidence="4" type="ORF">ACFODZ_00075</name>
</gene>
<accession>A0ABV7J948</accession>
<proteinExistence type="inferred from homology"/>
<reference evidence="5" key="1">
    <citation type="journal article" date="2019" name="Int. J. Syst. Evol. Microbiol.">
        <title>The Global Catalogue of Microorganisms (GCM) 10K type strain sequencing project: providing services to taxonomists for standard genome sequencing and annotation.</title>
        <authorList>
            <consortium name="The Broad Institute Genomics Platform"/>
            <consortium name="The Broad Institute Genome Sequencing Center for Infectious Disease"/>
            <person name="Wu L."/>
            <person name="Ma J."/>
        </authorList>
    </citation>
    <scope>NUCLEOTIDE SEQUENCE [LARGE SCALE GENOMIC DNA]</scope>
    <source>
        <strain evidence="5">KCTC 42953</strain>
    </source>
</reference>
<dbReference type="Pfam" id="PF00043">
    <property type="entry name" value="GST_C"/>
    <property type="match status" value="1"/>
</dbReference>
<dbReference type="SFLD" id="SFLDG01151">
    <property type="entry name" value="Main.2:_Nu-like"/>
    <property type="match status" value="1"/>
</dbReference>
<dbReference type="InterPro" id="IPR004045">
    <property type="entry name" value="Glutathione_S-Trfase_N"/>
</dbReference>
<protein>
    <submittedName>
        <fullName evidence="4">Glutathione S-transferase family protein</fullName>
    </submittedName>
</protein>
<dbReference type="PROSITE" id="PS50404">
    <property type="entry name" value="GST_NTER"/>
    <property type="match status" value="1"/>
</dbReference>
<dbReference type="SFLD" id="SFLDS00019">
    <property type="entry name" value="Glutathione_Transferase_(cytos"/>
    <property type="match status" value="1"/>
</dbReference>
<evidence type="ECO:0000313" key="5">
    <source>
        <dbReference type="Proteomes" id="UP001595533"/>
    </source>
</evidence>
<dbReference type="PANTHER" id="PTHR44051">
    <property type="entry name" value="GLUTATHIONE S-TRANSFERASE-RELATED"/>
    <property type="match status" value="1"/>
</dbReference>
<dbReference type="PANTHER" id="PTHR44051:SF2">
    <property type="entry name" value="HYPOTHETICAL GLUTATHIONE S-TRANSFERASE LIKE PROTEIN"/>
    <property type="match status" value="1"/>
</dbReference>
<dbReference type="EMBL" id="JBHRTS010000001">
    <property type="protein sequence ID" value="MFC3192621.1"/>
    <property type="molecule type" value="Genomic_DNA"/>
</dbReference>
<dbReference type="SFLD" id="SFLDG00358">
    <property type="entry name" value="Main_(cytGST)"/>
    <property type="match status" value="1"/>
</dbReference>
<feature type="domain" description="GST N-terminal" evidence="2">
    <location>
        <begin position="1"/>
        <end position="81"/>
    </location>
</feature>
<dbReference type="CDD" id="cd03056">
    <property type="entry name" value="GST_N_4"/>
    <property type="match status" value="1"/>
</dbReference>
<dbReference type="InterPro" id="IPR036249">
    <property type="entry name" value="Thioredoxin-like_sf"/>
</dbReference>
<dbReference type="InterPro" id="IPR036282">
    <property type="entry name" value="Glutathione-S-Trfase_C_sf"/>
</dbReference>
<dbReference type="Gene3D" id="3.40.30.10">
    <property type="entry name" value="Glutaredoxin"/>
    <property type="match status" value="1"/>
</dbReference>
<feature type="domain" description="GST C-terminal" evidence="3">
    <location>
        <begin position="83"/>
        <end position="206"/>
    </location>
</feature>
<dbReference type="Pfam" id="PF02798">
    <property type="entry name" value="GST_N"/>
    <property type="match status" value="1"/>
</dbReference>
<dbReference type="SUPFAM" id="SSF47616">
    <property type="entry name" value="GST C-terminal domain-like"/>
    <property type="match status" value="1"/>
</dbReference>
<organism evidence="4 5">
    <name type="scientific">Marinicella sediminis</name>
    <dbReference type="NCBI Taxonomy" id="1792834"/>
    <lineage>
        <taxon>Bacteria</taxon>
        <taxon>Pseudomonadati</taxon>
        <taxon>Pseudomonadota</taxon>
        <taxon>Gammaproteobacteria</taxon>
        <taxon>Lysobacterales</taxon>
        <taxon>Marinicellaceae</taxon>
        <taxon>Marinicella</taxon>
    </lineage>
</organism>